<keyword evidence="7 9" id="KW-0472">Membrane</keyword>
<evidence type="ECO:0000256" key="7">
    <source>
        <dbReference type="ARBA" id="ARBA00023136"/>
    </source>
</evidence>
<feature type="transmembrane region" description="Helical" evidence="9">
    <location>
        <begin position="12"/>
        <end position="32"/>
    </location>
</feature>
<feature type="transmembrane region" description="Helical" evidence="9">
    <location>
        <begin position="86"/>
        <end position="104"/>
    </location>
</feature>
<feature type="transmembrane region" description="Helical" evidence="9">
    <location>
        <begin position="197"/>
        <end position="216"/>
    </location>
</feature>
<gene>
    <name evidence="10" type="ORF">H9Q79_10920</name>
</gene>
<dbReference type="GO" id="GO:0005886">
    <property type="term" value="C:plasma membrane"/>
    <property type="evidence" value="ECO:0007669"/>
    <property type="project" value="UniProtKB-SubCell"/>
</dbReference>
<dbReference type="RefSeq" id="WP_249328286.1">
    <property type="nucleotide sequence ID" value="NZ_CP060635.1"/>
</dbReference>
<evidence type="ECO:0000256" key="4">
    <source>
        <dbReference type="ARBA" id="ARBA00022519"/>
    </source>
</evidence>
<keyword evidence="5 9" id="KW-0812">Transmembrane</keyword>
<comment type="subcellular location">
    <subcellularLocation>
        <location evidence="1">Cell membrane</location>
        <topology evidence="1">Multi-pass membrane protein</topology>
    </subcellularLocation>
</comment>
<keyword evidence="4" id="KW-0997">Cell inner membrane</keyword>
<dbReference type="KEGG" id="whj:H9Q79_10920"/>
<dbReference type="PANTHER" id="PTHR32196">
    <property type="entry name" value="ABC TRANSPORTER PERMEASE PROTEIN YPHD-RELATED-RELATED"/>
    <property type="match status" value="1"/>
</dbReference>
<feature type="transmembrane region" description="Helical" evidence="9">
    <location>
        <begin position="148"/>
        <end position="168"/>
    </location>
</feature>
<evidence type="ECO:0000256" key="6">
    <source>
        <dbReference type="ARBA" id="ARBA00022989"/>
    </source>
</evidence>
<dbReference type="InterPro" id="IPR001851">
    <property type="entry name" value="ABC_transp_permease"/>
</dbReference>
<keyword evidence="6 9" id="KW-1133">Transmembrane helix</keyword>
<keyword evidence="2" id="KW-0813">Transport</keyword>
<dbReference type="CDD" id="cd06579">
    <property type="entry name" value="TM_PBP1_transp_AraH_like"/>
    <property type="match status" value="1"/>
</dbReference>
<keyword evidence="11" id="KW-1185">Reference proteome</keyword>
<dbReference type="PANTHER" id="PTHR32196:SF71">
    <property type="entry name" value="AUTOINDUCER 2 IMPORT SYSTEM PERMEASE PROTEIN LSRD"/>
    <property type="match status" value="1"/>
</dbReference>
<sequence length="304" mass="32328">MIDIIRKIVPIAGLIILFVLFSVTTSGMFLKWNNLQSLILQSAITMVAAVGTAFVMAHNNLDFSLGGACAMSCVFAYLIVGNNLWLFFLMCIVIGVLCGLFSAVLHIKGKVPAFIAGLCLMFAGRGIAESVCSTQSMLLVQAAALNHIGFFIIVLVIVVAVGVLLFNFTKIGKYQKLIGTNPKAAELSGISVSKYKTIAFVLSGLTLGIAACLTVVRSPNIVSSIGTNLETNVLLALSLGGMSMTGGSSSKMRSAVIGTLIFYILNNGLTLWGLDANYVDIVKAAFFLFTVTISIDRSQYEVIV</sequence>
<evidence type="ECO:0000256" key="1">
    <source>
        <dbReference type="ARBA" id="ARBA00004651"/>
    </source>
</evidence>
<evidence type="ECO:0000256" key="5">
    <source>
        <dbReference type="ARBA" id="ARBA00022692"/>
    </source>
</evidence>
<dbReference type="Proteomes" id="UP000515860">
    <property type="component" value="Chromosome"/>
</dbReference>
<protein>
    <recommendedName>
        <fullName evidence="8">Autoinducer 2 import system permease protein LsrD</fullName>
    </recommendedName>
</protein>
<dbReference type="Pfam" id="PF02653">
    <property type="entry name" value="BPD_transp_2"/>
    <property type="match status" value="1"/>
</dbReference>
<evidence type="ECO:0000256" key="9">
    <source>
        <dbReference type="SAM" id="Phobius"/>
    </source>
</evidence>
<evidence type="ECO:0000313" key="11">
    <source>
        <dbReference type="Proteomes" id="UP000515860"/>
    </source>
</evidence>
<accession>A0A7G9G9G5</accession>
<keyword evidence="3" id="KW-1003">Cell membrane</keyword>
<feature type="transmembrane region" description="Helical" evidence="9">
    <location>
        <begin position="111"/>
        <end position="128"/>
    </location>
</feature>
<feature type="transmembrane region" description="Helical" evidence="9">
    <location>
        <begin position="38"/>
        <end position="56"/>
    </location>
</feature>
<proteinExistence type="predicted"/>
<evidence type="ECO:0000256" key="3">
    <source>
        <dbReference type="ARBA" id="ARBA00022475"/>
    </source>
</evidence>
<feature type="transmembrane region" description="Helical" evidence="9">
    <location>
        <begin position="254"/>
        <end position="272"/>
    </location>
</feature>
<evidence type="ECO:0000256" key="8">
    <source>
        <dbReference type="ARBA" id="ARBA00039381"/>
    </source>
</evidence>
<name>A0A7G9G9G5_9FIRM</name>
<evidence type="ECO:0000256" key="2">
    <source>
        <dbReference type="ARBA" id="ARBA00022448"/>
    </source>
</evidence>
<organism evidence="10 11">
    <name type="scientific">Wansuia hejianensis</name>
    <dbReference type="NCBI Taxonomy" id="2763667"/>
    <lineage>
        <taxon>Bacteria</taxon>
        <taxon>Bacillati</taxon>
        <taxon>Bacillota</taxon>
        <taxon>Clostridia</taxon>
        <taxon>Lachnospirales</taxon>
        <taxon>Lachnospiraceae</taxon>
        <taxon>Wansuia</taxon>
    </lineage>
</organism>
<dbReference type="GO" id="GO:0022857">
    <property type="term" value="F:transmembrane transporter activity"/>
    <property type="evidence" value="ECO:0007669"/>
    <property type="project" value="InterPro"/>
</dbReference>
<dbReference type="AlphaFoldDB" id="A0A7G9G9G5"/>
<evidence type="ECO:0000313" key="10">
    <source>
        <dbReference type="EMBL" id="QNM07447.1"/>
    </source>
</evidence>
<dbReference type="EMBL" id="CP060635">
    <property type="protein sequence ID" value="QNM07447.1"/>
    <property type="molecule type" value="Genomic_DNA"/>
</dbReference>
<feature type="transmembrane region" description="Helical" evidence="9">
    <location>
        <begin position="63"/>
        <end position="80"/>
    </location>
</feature>
<reference evidence="10 11" key="1">
    <citation type="submission" date="2020-08" db="EMBL/GenBank/DDBJ databases">
        <authorList>
            <person name="Liu C."/>
            <person name="Sun Q."/>
        </authorList>
    </citation>
    <scope>NUCLEOTIDE SEQUENCE [LARGE SCALE GENOMIC DNA]</scope>
    <source>
        <strain evidence="10 11">NSJ-29</strain>
    </source>
</reference>